<dbReference type="KEGG" id="clt:CM240_3102"/>
<feature type="transmembrane region" description="Helical" evidence="1">
    <location>
        <begin position="78"/>
        <end position="104"/>
    </location>
</feature>
<feature type="transmembrane region" description="Helical" evidence="1">
    <location>
        <begin position="140"/>
        <end position="158"/>
    </location>
</feature>
<evidence type="ECO:0000313" key="2">
    <source>
        <dbReference type="EMBL" id="CDM70219.1"/>
    </source>
</evidence>
<sequence length="202" mass="22858">MKGLLLKDILNFKKQGLMFIFLIALWFFIGIKNKDIYYLSGIIAMLTLLIPITVISYDEKAKWERYALTMPISKGTIVISRYVLTICVSVIGGILSTIAGLIISTNIKEVLLINMSVISLGLLVISFAFPFIFKYGVDKGRIIMVILFVVPTLFLTFASEFKIAMPSEEVIMQFIYFLPLVVLVIIICSIQVSKMIYSKKEF</sequence>
<dbReference type="PATRIC" id="fig|1216932.3.peg.3068"/>
<dbReference type="Proteomes" id="UP000019426">
    <property type="component" value="Chromosome M2/40_rep2"/>
</dbReference>
<dbReference type="STRING" id="1216932.CM240_3102"/>
<feature type="transmembrane region" description="Helical" evidence="1">
    <location>
        <begin position="110"/>
        <end position="133"/>
    </location>
</feature>
<protein>
    <submittedName>
        <fullName evidence="2">Putative membrane protein</fullName>
    </submittedName>
</protein>
<dbReference type="eggNOG" id="ENOG5032Y3S">
    <property type="taxonomic scope" value="Bacteria"/>
</dbReference>
<dbReference type="OrthoDB" id="1655186at2"/>
<dbReference type="RefSeq" id="WP_044040355.1">
    <property type="nucleotide sequence ID" value="NZ_HG917869.1"/>
</dbReference>
<keyword evidence="1" id="KW-0472">Membrane</keyword>
<dbReference type="InterPro" id="IPR025699">
    <property type="entry name" value="ABC2_memb-like"/>
</dbReference>
<feature type="transmembrane region" description="Helical" evidence="1">
    <location>
        <begin position="12"/>
        <end position="31"/>
    </location>
</feature>
<evidence type="ECO:0000313" key="3">
    <source>
        <dbReference type="Proteomes" id="UP000019426"/>
    </source>
</evidence>
<name>W6S2T3_9CLOT</name>
<feature type="transmembrane region" description="Helical" evidence="1">
    <location>
        <begin position="37"/>
        <end position="57"/>
    </location>
</feature>
<keyword evidence="3" id="KW-1185">Reference proteome</keyword>
<keyword evidence="1" id="KW-1133">Transmembrane helix</keyword>
<gene>
    <name evidence="2" type="ORF">CM240_3102</name>
</gene>
<organism evidence="2 3">
    <name type="scientific">Clostridium bornimense</name>
    <dbReference type="NCBI Taxonomy" id="1216932"/>
    <lineage>
        <taxon>Bacteria</taxon>
        <taxon>Bacillati</taxon>
        <taxon>Bacillota</taxon>
        <taxon>Clostridia</taxon>
        <taxon>Eubacteriales</taxon>
        <taxon>Clostridiaceae</taxon>
        <taxon>Clostridium</taxon>
    </lineage>
</organism>
<dbReference type="Pfam" id="PF13346">
    <property type="entry name" value="ABC2_membrane_5"/>
    <property type="match status" value="1"/>
</dbReference>
<proteinExistence type="predicted"/>
<evidence type="ECO:0000256" key="1">
    <source>
        <dbReference type="SAM" id="Phobius"/>
    </source>
</evidence>
<feature type="transmembrane region" description="Helical" evidence="1">
    <location>
        <begin position="170"/>
        <end position="192"/>
    </location>
</feature>
<dbReference type="HOGENOM" id="CLU_102880_5_1_9"/>
<dbReference type="AlphaFoldDB" id="W6S2T3"/>
<keyword evidence="1" id="KW-0812">Transmembrane</keyword>
<reference evidence="2 3" key="1">
    <citation type="submission" date="2013-11" db="EMBL/GenBank/DDBJ databases">
        <title>Complete genome sequence of Clostridum sp. M2/40.</title>
        <authorList>
            <person name="Wibberg D."/>
            <person name="Puehler A."/>
            <person name="Schlueter A."/>
        </authorList>
    </citation>
    <scope>NUCLEOTIDE SEQUENCE [LARGE SCALE GENOMIC DNA]</scope>
    <source>
        <strain evidence="3">M2/40</strain>
    </source>
</reference>
<accession>W6S2T3</accession>
<dbReference type="EMBL" id="HG917869">
    <property type="protein sequence ID" value="CDM70219.1"/>
    <property type="molecule type" value="Genomic_DNA"/>
</dbReference>